<dbReference type="InterPro" id="IPR036328">
    <property type="entry name" value="MliC_sf"/>
</dbReference>
<feature type="signal peptide" evidence="5">
    <location>
        <begin position="1"/>
        <end position="18"/>
    </location>
</feature>
<dbReference type="InterPro" id="IPR018660">
    <property type="entry name" value="MliC"/>
</dbReference>
<evidence type="ECO:0000256" key="3">
    <source>
        <dbReference type="ARBA" id="ARBA00023139"/>
    </source>
</evidence>
<dbReference type="STRING" id="1220578.FPE01S_01_17560"/>
<dbReference type="AlphaFoldDB" id="A0A0E9MYX9"/>
<keyword evidence="3" id="KW-0564">Palmitate</keyword>
<accession>A0A0E9MYX9</accession>
<dbReference type="PROSITE" id="PS51257">
    <property type="entry name" value="PROKAR_LIPOPROTEIN"/>
    <property type="match status" value="1"/>
</dbReference>
<dbReference type="Proteomes" id="UP000033121">
    <property type="component" value="Unassembled WGS sequence"/>
</dbReference>
<protein>
    <recommendedName>
        <fullName evidence="6">C-type lysozyme inhibitor domain-containing protein</fullName>
    </recommendedName>
</protein>
<evidence type="ECO:0000256" key="5">
    <source>
        <dbReference type="SAM" id="SignalP"/>
    </source>
</evidence>
<keyword evidence="1 5" id="KW-0732">Signal</keyword>
<feature type="chain" id="PRO_5002429667" description="C-type lysozyme inhibitor domain-containing protein" evidence="5">
    <location>
        <begin position="19"/>
        <end position="242"/>
    </location>
</feature>
<dbReference type="Pfam" id="PF09864">
    <property type="entry name" value="MliC"/>
    <property type="match status" value="1"/>
</dbReference>
<organism evidence="7 8">
    <name type="scientific">Flavihumibacter petaseus NBRC 106054</name>
    <dbReference type="NCBI Taxonomy" id="1220578"/>
    <lineage>
        <taxon>Bacteria</taxon>
        <taxon>Pseudomonadati</taxon>
        <taxon>Bacteroidota</taxon>
        <taxon>Chitinophagia</taxon>
        <taxon>Chitinophagales</taxon>
        <taxon>Chitinophagaceae</taxon>
        <taxon>Flavihumibacter</taxon>
    </lineage>
</organism>
<dbReference type="EMBL" id="BBWV01000001">
    <property type="protein sequence ID" value="GAO42738.1"/>
    <property type="molecule type" value="Genomic_DNA"/>
</dbReference>
<proteinExistence type="predicted"/>
<evidence type="ECO:0000256" key="4">
    <source>
        <dbReference type="ARBA" id="ARBA00023288"/>
    </source>
</evidence>
<keyword evidence="2" id="KW-0472">Membrane</keyword>
<dbReference type="OrthoDB" id="8613168at2"/>
<evidence type="ECO:0000313" key="7">
    <source>
        <dbReference type="EMBL" id="GAO42738.1"/>
    </source>
</evidence>
<evidence type="ECO:0000259" key="6">
    <source>
        <dbReference type="Pfam" id="PF09864"/>
    </source>
</evidence>
<name>A0A0E9MYX9_9BACT</name>
<keyword evidence="8" id="KW-1185">Reference proteome</keyword>
<sequence>MKRILVAIGAFTAILAIACQNNTTSKEPDPVFSPKDNNIVKSTVKDSSGTPLDMTFDNGKSTVIIELRGESAELSQERAASGIWYKNDHYELRGKGEDLTLTKDGQVIFRSIATQDTDSSKKALAFHLVRNYFFKNNHQSLPDPKIESETTFQEYFGPAATMGKEGAPTKIDFSNQYVIAVVLPETDTAIKVFPVRLEKGSGDEIVLSYQKVVGQKQSFRTVPQCLIVVSKRNTGKVVLNEL</sequence>
<reference evidence="7 8" key="1">
    <citation type="submission" date="2015-04" db="EMBL/GenBank/DDBJ databases">
        <title>Whole genome shotgun sequence of Flavihumibacter petaseus NBRC 106054.</title>
        <authorList>
            <person name="Miyazawa S."/>
            <person name="Hosoyama A."/>
            <person name="Hashimoto M."/>
            <person name="Noguchi M."/>
            <person name="Tsuchikane K."/>
            <person name="Ohji S."/>
            <person name="Yamazoe A."/>
            <person name="Ichikawa N."/>
            <person name="Kimura A."/>
            <person name="Fujita N."/>
        </authorList>
    </citation>
    <scope>NUCLEOTIDE SEQUENCE [LARGE SCALE GENOMIC DNA]</scope>
    <source>
        <strain evidence="7 8">NBRC 106054</strain>
    </source>
</reference>
<evidence type="ECO:0000256" key="2">
    <source>
        <dbReference type="ARBA" id="ARBA00023136"/>
    </source>
</evidence>
<evidence type="ECO:0000256" key="1">
    <source>
        <dbReference type="ARBA" id="ARBA00022729"/>
    </source>
</evidence>
<gene>
    <name evidence="7" type="ORF">FPE01S_01_17560</name>
</gene>
<dbReference type="Gene3D" id="2.40.128.200">
    <property type="match status" value="1"/>
</dbReference>
<evidence type="ECO:0000313" key="8">
    <source>
        <dbReference type="Proteomes" id="UP000033121"/>
    </source>
</evidence>
<dbReference type="RefSeq" id="WP_052955632.1">
    <property type="nucleotide sequence ID" value="NZ_BBWV01000001.1"/>
</dbReference>
<keyword evidence="4" id="KW-0449">Lipoprotein</keyword>
<comment type="caution">
    <text evidence="7">The sequence shown here is derived from an EMBL/GenBank/DDBJ whole genome shotgun (WGS) entry which is preliminary data.</text>
</comment>
<feature type="domain" description="C-type lysozyme inhibitor" evidence="6">
    <location>
        <begin position="48"/>
        <end position="107"/>
    </location>
</feature>
<dbReference type="SUPFAM" id="SSF141488">
    <property type="entry name" value="YdhA-like"/>
    <property type="match status" value="1"/>
</dbReference>